<proteinExistence type="predicted"/>
<dbReference type="RefSeq" id="WP_044347098.1">
    <property type="nucleotide sequence ID" value="NZ_AZAC01000004.1"/>
</dbReference>
<dbReference type="InterPro" id="IPR011075">
    <property type="entry name" value="TetR_C"/>
</dbReference>
<keyword evidence="7" id="KW-1185">Reference proteome</keyword>
<dbReference type="STRING" id="1429043.X474_05195"/>
<dbReference type="Gene3D" id="1.10.357.10">
    <property type="entry name" value="Tetracycline Repressor, domain 2"/>
    <property type="match status" value="1"/>
</dbReference>
<dbReference type="AlphaFoldDB" id="A0A0D2K080"/>
<evidence type="ECO:0000256" key="2">
    <source>
        <dbReference type="ARBA" id="ARBA00023125"/>
    </source>
</evidence>
<dbReference type="InterPro" id="IPR001647">
    <property type="entry name" value="HTH_TetR"/>
</dbReference>
<evidence type="ECO:0000256" key="1">
    <source>
        <dbReference type="ARBA" id="ARBA00023015"/>
    </source>
</evidence>
<evidence type="ECO:0000256" key="4">
    <source>
        <dbReference type="PROSITE-ProRule" id="PRU00335"/>
    </source>
</evidence>
<feature type="domain" description="HTH tetR-type" evidence="5">
    <location>
        <begin position="3"/>
        <end position="63"/>
    </location>
</feature>
<gene>
    <name evidence="6" type="ORF">X474_05195</name>
</gene>
<dbReference type="Pfam" id="PF16925">
    <property type="entry name" value="TetR_C_13"/>
    <property type="match status" value="1"/>
</dbReference>
<dbReference type="SUPFAM" id="SSF46689">
    <property type="entry name" value="Homeodomain-like"/>
    <property type="match status" value="1"/>
</dbReference>
<dbReference type="EMBL" id="AZAC01000004">
    <property type="protein sequence ID" value="KIX15145.1"/>
    <property type="molecule type" value="Genomic_DNA"/>
</dbReference>
<dbReference type="PANTHER" id="PTHR47506:SF6">
    <property type="entry name" value="HTH-TYPE TRANSCRIPTIONAL REPRESSOR NEMR"/>
    <property type="match status" value="1"/>
</dbReference>
<dbReference type="InterPro" id="IPR036271">
    <property type="entry name" value="Tet_transcr_reg_TetR-rel_C_sf"/>
</dbReference>
<sequence>MAKETKEQIIKTAALLVHRQGFNNTGLGEILKTAGVPKGSFYHYFKSKDDLGLALVDYYGKVMAGEVSPFLHDQDLPPLERLKKMYEKLKQDLEVRGFAMGCPLGNLTQEMADLHPEFRARLSRVLASFEAEIATLLEEARQKGQLPENLSPKNTAAFILQSWQGSLLAMKLSKSQAPLSNFMQAIFGHLLNSQ</sequence>
<dbReference type="PATRIC" id="fig|1429043.3.peg.1106"/>
<dbReference type="PROSITE" id="PS50977">
    <property type="entry name" value="HTH_TETR_2"/>
    <property type="match status" value="1"/>
</dbReference>
<accession>A0A0D2K080</accession>
<evidence type="ECO:0000256" key="3">
    <source>
        <dbReference type="ARBA" id="ARBA00023163"/>
    </source>
</evidence>
<keyword evidence="2 4" id="KW-0238">DNA-binding</keyword>
<dbReference type="OrthoDB" id="9793734at2"/>
<evidence type="ECO:0000313" key="7">
    <source>
        <dbReference type="Proteomes" id="UP000032233"/>
    </source>
</evidence>
<dbReference type="PANTHER" id="PTHR47506">
    <property type="entry name" value="TRANSCRIPTIONAL REGULATORY PROTEIN"/>
    <property type="match status" value="1"/>
</dbReference>
<organism evidence="6 7">
    <name type="scientific">Dethiosulfatarculus sandiegensis</name>
    <dbReference type="NCBI Taxonomy" id="1429043"/>
    <lineage>
        <taxon>Bacteria</taxon>
        <taxon>Pseudomonadati</taxon>
        <taxon>Thermodesulfobacteriota</taxon>
        <taxon>Desulfarculia</taxon>
        <taxon>Desulfarculales</taxon>
        <taxon>Desulfarculaceae</taxon>
        <taxon>Dethiosulfatarculus</taxon>
    </lineage>
</organism>
<reference evidence="6 7" key="1">
    <citation type="submission" date="2013-11" db="EMBL/GenBank/DDBJ databases">
        <title>Metagenomic analysis of a methanogenic consortium involved in long chain n-alkane degradation.</title>
        <authorList>
            <person name="Davidova I.A."/>
            <person name="Callaghan A.V."/>
            <person name="Wawrik B."/>
            <person name="Pruitt S."/>
            <person name="Marks C."/>
            <person name="Duncan K.E."/>
            <person name="Suflita J.M."/>
        </authorList>
    </citation>
    <scope>NUCLEOTIDE SEQUENCE [LARGE SCALE GENOMIC DNA]</scope>
    <source>
        <strain evidence="6 7">SPR</strain>
    </source>
</reference>
<dbReference type="InParanoid" id="A0A0D2K080"/>
<evidence type="ECO:0000259" key="5">
    <source>
        <dbReference type="PROSITE" id="PS50977"/>
    </source>
</evidence>
<name>A0A0D2K080_9BACT</name>
<evidence type="ECO:0000313" key="6">
    <source>
        <dbReference type="EMBL" id="KIX15145.1"/>
    </source>
</evidence>
<dbReference type="Pfam" id="PF00440">
    <property type="entry name" value="TetR_N"/>
    <property type="match status" value="1"/>
</dbReference>
<dbReference type="Proteomes" id="UP000032233">
    <property type="component" value="Unassembled WGS sequence"/>
</dbReference>
<dbReference type="InterPro" id="IPR009057">
    <property type="entry name" value="Homeodomain-like_sf"/>
</dbReference>
<keyword evidence="3" id="KW-0804">Transcription</keyword>
<comment type="caution">
    <text evidence="6">The sequence shown here is derived from an EMBL/GenBank/DDBJ whole genome shotgun (WGS) entry which is preliminary data.</text>
</comment>
<protein>
    <submittedName>
        <fullName evidence="6">TetR family transcriptional regulator</fullName>
    </submittedName>
</protein>
<dbReference type="FunCoup" id="A0A0D2K080">
    <property type="interactions" value="159"/>
</dbReference>
<dbReference type="GO" id="GO:0003677">
    <property type="term" value="F:DNA binding"/>
    <property type="evidence" value="ECO:0007669"/>
    <property type="project" value="UniProtKB-UniRule"/>
</dbReference>
<dbReference type="SUPFAM" id="SSF48498">
    <property type="entry name" value="Tetracyclin repressor-like, C-terminal domain"/>
    <property type="match status" value="1"/>
</dbReference>
<keyword evidence="1" id="KW-0805">Transcription regulation</keyword>
<feature type="DNA-binding region" description="H-T-H motif" evidence="4">
    <location>
        <begin position="26"/>
        <end position="45"/>
    </location>
</feature>
<dbReference type="PRINTS" id="PR00455">
    <property type="entry name" value="HTHTETR"/>
</dbReference>